<feature type="domain" description="EF-hand" evidence="2">
    <location>
        <begin position="84"/>
        <end position="119"/>
    </location>
</feature>
<dbReference type="KEGG" id="ccam:M5D45_20690"/>
<dbReference type="PROSITE" id="PS00018">
    <property type="entry name" value="EF_HAND_1"/>
    <property type="match status" value="1"/>
</dbReference>
<evidence type="ECO:0000256" key="1">
    <source>
        <dbReference type="SAM" id="MobiDB-lite"/>
    </source>
</evidence>
<name>A0AAE9I6G4_9BURK</name>
<dbReference type="InterPro" id="IPR018247">
    <property type="entry name" value="EF_Hand_1_Ca_BS"/>
</dbReference>
<reference evidence="3" key="1">
    <citation type="journal article" date="2022" name="Microbiol. Resour. Announc.">
        <title>Genome Sequence of Cupriavidus campinensis Strain G5, a Member of a Bacterial Consortium Capable of Polyethylene Degradation.</title>
        <authorList>
            <person name="Schneider B."/>
            <person name="Pfeiffer F."/>
            <person name="Dyall-Smith M."/>
            <person name="Kunte H.J."/>
        </authorList>
    </citation>
    <scope>NUCLEOTIDE SEQUENCE</scope>
    <source>
        <strain evidence="3">G5</strain>
    </source>
</reference>
<feature type="region of interest" description="Disordered" evidence="1">
    <location>
        <begin position="153"/>
        <end position="172"/>
    </location>
</feature>
<protein>
    <recommendedName>
        <fullName evidence="2">EF-hand domain-containing protein</fullName>
    </recommendedName>
</protein>
<dbReference type="AlphaFoldDB" id="A0AAE9I6G4"/>
<dbReference type="PROSITE" id="PS50222">
    <property type="entry name" value="EF_HAND_2"/>
    <property type="match status" value="1"/>
</dbReference>
<evidence type="ECO:0000313" key="3">
    <source>
        <dbReference type="EMBL" id="URF07613.1"/>
    </source>
</evidence>
<dbReference type="Proteomes" id="UP001056132">
    <property type="component" value="Chromosome 2"/>
</dbReference>
<organism evidence="3 4">
    <name type="scientific">Cupriavidus campinensis</name>
    <dbReference type="NCBI Taxonomy" id="151783"/>
    <lineage>
        <taxon>Bacteria</taxon>
        <taxon>Pseudomonadati</taxon>
        <taxon>Pseudomonadota</taxon>
        <taxon>Betaproteobacteria</taxon>
        <taxon>Burkholderiales</taxon>
        <taxon>Burkholderiaceae</taxon>
        <taxon>Cupriavidus</taxon>
    </lineage>
</organism>
<reference evidence="3" key="2">
    <citation type="submission" date="2022-05" db="EMBL/GenBank/DDBJ databases">
        <authorList>
            <person name="Kunte H.-J."/>
        </authorList>
    </citation>
    <scope>NUCLEOTIDE SEQUENCE</scope>
    <source>
        <strain evidence="3">G5</strain>
    </source>
</reference>
<sequence>MSQLRLGGLDSIRSAQEWSSLRHTQATETASANAGAMARFKARGVPLKLVDMVDAFKEDKLKATDLDHDNVVSLSELGKQLAGKSEEELSKIHEAMDVDKDGQVSATEFKDSMPLDEYFNTADAAGNKGELMARFSGLRTGIFQAASAPWFSPSNVVPPNQPNSSDLLALLP</sequence>
<accession>A0AAE9I6G4</accession>
<evidence type="ECO:0000313" key="4">
    <source>
        <dbReference type="Proteomes" id="UP001056132"/>
    </source>
</evidence>
<dbReference type="GO" id="GO:0005509">
    <property type="term" value="F:calcium ion binding"/>
    <property type="evidence" value="ECO:0007669"/>
    <property type="project" value="InterPro"/>
</dbReference>
<dbReference type="RefSeq" id="WP_211943505.1">
    <property type="nucleotide sequence ID" value="NZ_CAJPVH010000026.1"/>
</dbReference>
<dbReference type="InterPro" id="IPR002048">
    <property type="entry name" value="EF_hand_dom"/>
</dbReference>
<proteinExistence type="predicted"/>
<feature type="compositionally biased region" description="Low complexity" evidence="1">
    <location>
        <begin position="153"/>
        <end position="165"/>
    </location>
</feature>
<dbReference type="InterPro" id="IPR011992">
    <property type="entry name" value="EF-hand-dom_pair"/>
</dbReference>
<dbReference type="EMBL" id="CP097331">
    <property type="protein sequence ID" value="URF07613.1"/>
    <property type="molecule type" value="Genomic_DNA"/>
</dbReference>
<evidence type="ECO:0000259" key="2">
    <source>
        <dbReference type="PROSITE" id="PS50222"/>
    </source>
</evidence>
<dbReference type="Gene3D" id="1.10.238.10">
    <property type="entry name" value="EF-hand"/>
    <property type="match status" value="1"/>
</dbReference>
<dbReference type="SUPFAM" id="SSF47473">
    <property type="entry name" value="EF-hand"/>
    <property type="match status" value="1"/>
</dbReference>
<gene>
    <name evidence="3" type="ORF">M5D45_20690</name>
</gene>
<dbReference type="Pfam" id="PF13202">
    <property type="entry name" value="EF-hand_5"/>
    <property type="match status" value="1"/>
</dbReference>